<evidence type="ECO:0000313" key="1">
    <source>
        <dbReference type="EMBL" id="KAJ8019450.1"/>
    </source>
</evidence>
<comment type="caution">
    <text evidence="1">The sequence shown here is derived from an EMBL/GenBank/DDBJ whole genome shotgun (WGS) entry which is preliminary data.</text>
</comment>
<organism evidence="1 2">
    <name type="scientific">Holothuria leucospilota</name>
    <name type="common">Black long sea cucumber</name>
    <name type="synonym">Mertensiothuria leucospilota</name>
    <dbReference type="NCBI Taxonomy" id="206669"/>
    <lineage>
        <taxon>Eukaryota</taxon>
        <taxon>Metazoa</taxon>
        <taxon>Echinodermata</taxon>
        <taxon>Eleutherozoa</taxon>
        <taxon>Echinozoa</taxon>
        <taxon>Holothuroidea</taxon>
        <taxon>Aspidochirotacea</taxon>
        <taxon>Aspidochirotida</taxon>
        <taxon>Holothuriidae</taxon>
        <taxon>Holothuria</taxon>
    </lineage>
</organism>
<accession>A0A9Q0YC21</accession>
<name>A0A9Q0YC21_HOLLE</name>
<dbReference type="Proteomes" id="UP001152320">
    <property type="component" value="Chromosome 23"/>
</dbReference>
<sequence length="86" mass="10356">MQICLHRQPLSLLKYIKKKTRKMKYPISNFHKGFFLHILTMTQHSSLLQSFKVSKLPLVRETKSNFVTYPVKMFRMIYGEYSHNTF</sequence>
<reference evidence="1" key="1">
    <citation type="submission" date="2021-10" db="EMBL/GenBank/DDBJ databases">
        <title>Tropical sea cucumber genome reveals ecological adaptation and Cuvierian tubules defense mechanism.</title>
        <authorList>
            <person name="Chen T."/>
        </authorList>
    </citation>
    <scope>NUCLEOTIDE SEQUENCE</scope>
    <source>
        <strain evidence="1">Nanhai2018</strain>
        <tissue evidence="1">Muscle</tissue>
    </source>
</reference>
<evidence type="ECO:0000313" key="2">
    <source>
        <dbReference type="Proteomes" id="UP001152320"/>
    </source>
</evidence>
<gene>
    <name evidence="1" type="ORF">HOLleu_41056</name>
</gene>
<dbReference type="AlphaFoldDB" id="A0A9Q0YC21"/>
<keyword evidence="2" id="KW-1185">Reference proteome</keyword>
<protein>
    <submittedName>
        <fullName evidence="1">Uncharacterized protein</fullName>
    </submittedName>
</protein>
<dbReference type="EMBL" id="JAIZAY010000023">
    <property type="protein sequence ID" value="KAJ8019450.1"/>
    <property type="molecule type" value="Genomic_DNA"/>
</dbReference>
<proteinExistence type="predicted"/>